<dbReference type="SUPFAM" id="SSF53041">
    <property type="entry name" value="Resolvase-like"/>
    <property type="match status" value="1"/>
</dbReference>
<proteinExistence type="predicted"/>
<dbReference type="Pfam" id="PF07508">
    <property type="entry name" value="Recombinase"/>
    <property type="match status" value="1"/>
</dbReference>
<dbReference type="InterPro" id="IPR036162">
    <property type="entry name" value="Resolvase-like_N_sf"/>
</dbReference>
<feature type="domain" description="Recombinase" evidence="1">
    <location>
        <begin position="167"/>
        <end position="292"/>
    </location>
</feature>
<sequence>MVDEPLELVLYLRVSKDSSGRERSPEDQLTDMSQDAQENRWRLSEEIYRDVGSASKFAGKPRGNFDKLIADLRADRFPGHVLGLWNSSRGSRQVGEWLTLVDLLTERRKTVWVHARRRLLDPRNAHDRADLLQDAVKSELAAAEISEQVRRTTATSAAAGLPHARCPYGYRRHYTVAANGKRVLVGQVPHEPEATVIRRIFDEIAALQSLRQIARALNEEGYPAPGGGEWTPEAVRRQARNVVYAGKRVHIAGRRGGGQRGKATLVDAVWPPIVTPERFYEVQGILTDPSRRTMRPGRHKHLLSMIARCAACDGPLSVTYSRGKKERPGAWYFCRDAGHVRVGQADLDALITDLLIARLAKSDAWEALAATGNDGELQTARNELAEAEAFHRELVAELTAKRMSPGAFSAAEPTALRDIERARERLHEVQTPPAVRNLLGGPRADVRERWEVATMVARREVVRELLTITVDRAGGRNVPAHERTRAVWKRIS</sequence>
<evidence type="ECO:0000259" key="1">
    <source>
        <dbReference type="PROSITE" id="PS51737"/>
    </source>
</evidence>
<comment type="caution">
    <text evidence="2">The sequence shown here is derived from an EMBL/GenBank/DDBJ whole genome shotgun (WGS) entry which is preliminary data.</text>
</comment>
<organism evidence="2 3">
    <name type="scientific">Prauserella shujinwangii</name>
    <dbReference type="NCBI Taxonomy" id="1453103"/>
    <lineage>
        <taxon>Bacteria</taxon>
        <taxon>Bacillati</taxon>
        <taxon>Actinomycetota</taxon>
        <taxon>Actinomycetes</taxon>
        <taxon>Pseudonocardiales</taxon>
        <taxon>Pseudonocardiaceae</taxon>
        <taxon>Prauserella</taxon>
    </lineage>
</organism>
<dbReference type="Gene3D" id="3.90.1750.20">
    <property type="entry name" value="Putative Large Serine Recombinase, Chain B, Domain 2"/>
    <property type="match status" value="1"/>
</dbReference>
<dbReference type="OrthoDB" id="4500247at2"/>
<dbReference type="Proteomes" id="UP000238362">
    <property type="component" value="Unassembled WGS sequence"/>
</dbReference>
<dbReference type="InterPro" id="IPR011109">
    <property type="entry name" value="DNA_bind_recombinase_dom"/>
</dbReference>
<dbReference type="EMBL" id="PVNH01000004">
    <property type="protein sequence ID" value="PRX48668.1"/>
    <property type="molecule type" value="Genomic_DNA"/>
</dbReference>
<dbReference type="InterPro" id="IPR050639">
    <property type="entry name" value="SSR_resolvase"/>
</dbReference>
<protein>
    <submittedName>
        <fullName evidence="2">DNA invertase Pin-like site-specific DNA recombinase</fullName>
    </submittedName>
</protein>
<dbReference type="GO" id="GO:0000150">
    <property type="term" value="F:DNA strand exchange activity"/>
    <property type="evidence" value="ECO:0007669"/>
    <property type="project" value="InterPro"/>
</dbReference>
<dbReference type="InterPro" id="IPR006119">
    <property type="entry name" value="Resolv_N"/>
</dbReference>
<evidence type="ECO:0000313" key="3">
    <source>
        <dbReference type="Proteomes" id="UP000238362"/>
    </source>
</evidence>
<dbReference type="PROSITE" id="PS51737">
    <property type="entry name" value="RECOMBINASE_DNA_BIND"/>
    <property type="match status" value="1"/>
</dbReference>
<dbReference type="PANTHER" id="PTHR30461">
    <property type="entry name" value="DNA-INVERTASE FROM LAMBDOID PROPHAGE"/>
    <property type="match status" value="1"/>
</dbReference>
<dbReference type="PANTHER" id="PTHR30461:SF23">
    <property type="entry name" value="DNA RECOMBINASE-RELATED"/>
    <property type="match status" value="1"/>
</dbReference>
<dbReference type="Pfam" id="PF00239">
    <property type="entry name" value="Resolvase"/>
    <property type="match status" value="1"/>
</dbReference>
<dbReference type="InterPro" id="IPR038109">
    <property type="entry name" value="DNA_bind_recomb_sf"/>
</dbReference>
<dbReference type="SMART" id="SM00857">
    <property type="entry name" value="Resolvase"/>
    <property type="match status" value="1"/>
</dbReference>
<accession>A0A2T0LXC8</accession>
<dbReference type="AlphaFoldDB" id="A0A2T0LXC8"/>
<dbReference type="GO" id="GO:0003677">
    <property type="term" value="F:DNA binding"/>
    <property type="evidence" value="ECO:0007669"/>
    <property type="project" value="InterPro"/>
</dbReference>
<evidence type="ECO:0000313" key="2">
    <source>
        <dbReference type="EMBL" id="PRX48668.1"/>
    </source>
</evidence>
<dbReference type="Gene3D" id="3.40.50.1390">
    <property type="entry name" value="Resolvase, N-terminal catalytic domain"/>
    <property type="match status" value="1"/>
</dbReference>
<keyword evidence="3" id="KW-1185">Reference proteome</keyword>
<reference evidence="2 3" key="1">
    <citation type="submission" date="2018-03" db="EMBL/GenBank/DDBJ databases">
        <title>Genomic Encyclopedia of Type Strains, Phase III (KMG-III): the genomes of soil and plant-associated and newly described type strains.</title>
        <authorList>
            <person name="Whitman W."/>
        </authorList>
    </citation>
    <scope>NUCLEOTIDE SEQUENCE [LARGE SCALE GENOMIC DNA]</scope>
    <source>
        <strain evidence="2 3">CGMCC 4.7125</strain>
    </source>
</reference>
<gene>
    <name evidence="2" type="ORF">B0I33_104486</name>
</gene>
<dbReference type="RefSeq" id="WP_106178715.1">
    <property type="nucleotide sequence ID" value="NZ_PVNH01000004.1"/>
</dbReference>
<dbReference type="CDD" id="cd00338">
    <property type="entry name" value="Ser_Recombinase"/>
    <property type="match status" value="1"/>
</dbReference>
<name>A0A2T0LXC8_9PSEU</name>